<sequence length="253" mass="25244">MTSRSTALGVLTVSLAAALMAACSAAPAGAPSPAGAPAKDQAAACAAQVSLDSTIPPGLDPESPAPSAGEMQAWASSVEPLFTVVRENAPDTLTGALQTYSAQLDQAKKGQRIDATSTEGTAASNAMNEWVYDSCGFQTLDAVNDGGTVGPIAPTMKPGPLAIRFTNSGDPAKAGFVLLLARVKDGQNVTPADIDSGQAAIEQVTDVAAGALSTGTGPAYSVAVLRPGSYLVSTVLGTPSQFSGTVTKAFTVS</sequence>
<gene>
    <name evidence="2" type="ORF">ACFSJD_37840</name>
</gene>
<dbReference type="EMBL" id="JBHUCO010000061">
    <property type="protein sequence ID" value="MFD1523299.1"/>
    <property type="molecule type" value="Genomic_DNA"/>
</dbReference>
<comment type="caution">
    <text evidence="2">The sequence shown here is derived from an EMBL/GenBank/DDBJ whole genome shotgun (WGS) entry which is preliminary data.</text>
</comment>
<dbReference type="PROSITE" id="PS51257">
    <property type="entry name" value="PROKAR_LIPOPROTEIN"/>
    <property type="match status" value="1"/>
</dbReference>
<name>A0ABW4F9T9_9PSEU</name>
<dbReference type="Proteomes" id="UP001597114">
    <property type="component" value="Unassembled WGS sequence"/>
</dbReference>
<keyword evidence="3" id="KW-1185">Reference proteome</keyword>
<keyword evidence="1" id="KW-0732">Signal</keyword>
<accession>A0ABW4F9T9</accession>
<evidence type="ECO:0008006" key="4">
    <source>
        <dbReference type="Google" id="ProtNLM"/>
    </source>
</evidence>
<evidence type="ECO:0000256" key="1">
    <source>
        <dbReference type="SAM" id="SignalP"/>
    </source>
</evidence>
<organism evidence="2 3">
    <name type="scientific">Pseudonocardia yunnanensis</name>
    <dbReference type="NCBI Taxonomy" id="58107"/>
    <lineage>
        <taxon>Bacteria</taxon>
        <taxon>Bacillati</taxon>
        <taxon>Actinomycetota</taxon>
        <taxon>Actinomycetes</taxon>
        <taxon>Pseudonocardiales</taxon>
        <taxon>Pseudonocardiaceae</taxon>
        <taxon>Pseudonocardia</taxon>
    </lineage>
</organism>
<feature type="chain" id="PRO_5045458185" description="Lipoprotein" evidence="1">
    <location>
        <begin position="31"/>
        <end position="253"/>
    </location>
</feature>
<protein>
    <recommendedName>
        <fullName evidence="4">Lipoprotein</fullName>
    </recommendedName>
</protein>
<evidence type="ECO:0000313" key="3">
    <source>
        <dbReference type="Proteomes" id="UP001597114"/>
    </source>
</evidence>
<evidence type="ECO:0000313" key="2">
    <source>
        <dbReference type="EMBL" id="MFD1523299.1"/>
    </source>
</evidence>
<reference evidence="3" key="1">
    <citation type="journal article" date="2019" name="Int. J. Syst. Evol. Microbiol.">
        <title>The Global Catalogue of Microorganisms (GCM) 10K type strain sequencing project: providing services to taxonomists for standard genome sequencing and annotation.</title>
        <authorList>
            <consortium name="The Broad Institute Genomics Platform"/>
            <consortium name="The Broad Institute Genome Sequencing Center for Infectious Disease"/>
            <person name="Wu L."/>
            <person name="Ma J."/>
        </authorList>
    </citation>
    <scope>NUCLEOTIDE SEQUENCE [LARGE SCALE GENOMIC DNA]</scope>
    <source>
        <strain evidence="3">CCM 7043</strain>
    </source>
</reference>
<proteinExistence type="predicted"/>
<dbReference type="RefSeq" id="WP_344719454.1">
    <property type="nucleotide sequence ID" value="NZ_BAAAUS010000004.1"/>
</dbReference>
<feature type="signal peptide" evidence="1">
    <location>
        <begin position="1"/>
        <end position="30"/>
    </location>
</feature>